<dbReference type="HOGENOM" id="CLU_2795287_0_0_1"/>
<sequence length="68" mass="7973">MLQTPKLKNGRSELEAKILQKICQASNLKVQYRNILRRSLWTQSHFHITTEVNKFPPFGGQYGRCKIK</sequence>
<name>A0A015N5C6_RHIIW</name>
<proteinExistence type="predicted"/>
<dbReference type="Proteomes" id="UP000022910">
    <property type="component" value="Unassembled WGS sequence"/>
</dbReference>
<protein>
    <submittedName>
        <fullName evidence="1">Uncharacterized protein</fullName>
    </submittedName>
</protein>
<keyword evidence="2" id="KW-1185">Reference proteome</keyword>
<gene>
    <name evidence="1" type="ORF">RirG_051860</name>
</gene>
<organism evidence="1 2">
    <name type="scientific">Rhizophagus irregularis (strain DAOM 197198w)</name>
    <name type="common">Glomus intraradices</name>
    <dbReference type="NCBI Taxonomy" id="1432141"/>
    <lineage>
        <taxon>Eukaryota</taxon>
        <taxon>Fungi</taxon>
        <taxon>Fungi incertae sedis</taxon>
        <taxon>Mucoromycota</taxon>
        <taxon>Glomeromycotina</taxon>
        <taxon>Glomeromycetes</taxon>
        <taxon>Glomerales</taxon>
        <taxon>Glomeraceae</taxon>
        <taxon>Rhizophagus</taxon>
    </lineage>
</organism>
<dbReference type="EMBL" id="JEMT01012964">
    <property type="protein sequence ID" value="EXX74358.1"/>
    <property type="molecule type" value="Genomic_DNA"/>
</dbReference>
<dbReference type="AlphaFoldDB" id="A0A015N5C6"/>
<accession>A0A015N5C6</accession>
<reference evidence="1 2" key="1">
    <citation type="submission" date="2014-02" db="EMBL/GenBank/DDBJ databases">
        <title>Single nucleus genome sequencing reveals high similarity among nuclei of an endomycorrhizal fungus.</title>
        <authorList>
            <person name="Lin K."/>
            <person name="Geurts R."/>
            <person name="Zhang Z."/>
            <person name="Limpens E."/>
            <person name="Saunders D.G."/>
            <person name="Mu D."/>
            <person name="Pang E."/>
            <person name="Cao H."/>
            <person name="Cha H."/>
            <person name="Lin T."/>
            <person name="Zhou Q."/>
            <person name="Shang Y."/>
            <person name="Li Y."/>
            <person name="Ivanov S."/>
            <person name="Sharma T."/>
            <person name="Velzen R.V."/>
            <person name="Ruijter N.D."/>
            <person name="Aanen D.K."/>
            <person name="Win J."/>
            <person name="Kamoun S."/>
            <person name="Bisseling T."/>
            <person name="Huang S."/>
        </authorList>
    </citation>
    <scope>NUCLEOTIDE SEQUENCE [LARGE SCALE GENOMIC DNA]</scope>
    <source>
        <strain evidence="2">DAOM197198w</strain>
    </source>
</reference>
<evidence type="ECO:0000313" key="1">
    <source>
        <dbReference type="EMBL" id="EXX74358.1"/>
    </source>
</evidence>
<comment type="caution">
    <text evidence="1">The sequence shown here is derived from an EMBL/GenBank/DDBJ whole genome shotgun (WGS) entry which is preliminary data.</text>
</comment>
<evidence type="ECO:0000313" key="2">
    <source>
        <dbReference type="Proteomes" id="UP000022910"/>
    </source>
</evidence>